<evidence type="ECO:0000313" key="1">
    <source>
        <dbReference type="EMBL" id="VDD34107.1"/>
    </source>
</evidence>
<dbReference type="AlphaFoldDB" id="A0A3P6DRG7"/>
<sequence length="93" mass="10327">MRRRLGLPLTTTRLFNPAPWISSHRSTIRFGHPHRITTASSMSQQSVEIGTVRGASTRSNRFVATRERGDAGMPRVCGGDLVVQRRSGHASVW</sequence>
<dbReference type="EMBL" id="LR031875">
    <property type="protein sequence ID" value="VDD34107.1"/>
    <property type="molecule type" value="Genomic_DNA"/>
</dbReference>
<reference evidence="1" key="1">
    <citation type="submission" date="2018-11" db="EMBL/GenBank/DDBJ databases">
        <authorList>
            <consortium name="Genoscope - CEA"/>
            <person name="William W."/>
        </authorList>
    </citation>
    <scope>NUCLEOTIDE SEQUENCE</scope>
</reference>
<gene>
    <name evidence="1" type="ORF">BOLC9T59430H</name>
</gene>
<protein>
    <submittedName>
        <fullName evidence="1">Uncharacterized protein</fullName>
    </submittedName>
</protein>
<proteinExistence type="predicted"/>
<accession>A0A3P6DRG7</accession>
<name>A0A3P6DRG7_BRAOL</name>
<organism evidence="1">
    <name type="scientific">Brassica oleracea</name>
    <name type="common">Wild cabbage</name>
    <dbReference type="NCBI Taxonomy" id="3712"/>
    <lineage>
        <taxon>Eukaryota</taxon>
        <taxon>Viridiplantae</taxon>
        <taxon>Streptophyta</taxon>
        <taxon>Embryophyta</taxon>
        <taxon>Tracheophyta</taxon>
        <taxon>Spermatophyta</taxon>
        <taxon>Magnoliopsida</taxon>
        <taxon>eudicotyledons</taxon>
        <taxon>Gunneridae</taxon>
        <taxon>Pentapetalae</taxon>
        <taxon>rosids</taxon>
        <taxon>malvids</taxon>
        <taxon>Brassicales</taxon>
        <taxon>Brassicaceae</taxon>
        <taxon>Brassiceae</taxon>
        <taxon>Brassica</taxon>
    </lineage>
</organism>